<protein>
    <submittedName>
        <fullName evidence="1">Uncharacterized protein</fullName>
    </submittedName>
</protein>
<dbReference type="EMBL" id="JACHBU010000003">
    <property type="protein sequence ID" value="MBB6508570.1"/>
    <property type="molecule type" value="Genomic_DNA"/>
</dbReference>
<name>A0A7X0JJ42_9HYPH</name>
<reference evidence="1 2" key="1">
    <citation type="submission" date="2020-08" db="EMBL/GenBank/DDBJ databases">
        <title>The Agave Microbiome: Exploring the role of microbial communities in plant adaptations to desert environments.</title>
        <authorList>
            <person name="Partida-Martinez L.P."/>
        </authorList>
    </citation>
    <scope>NUCLEOTIDE SEQUENCE [LARGE SCALE GENOMIC DNA]</scope>
    <source>
        <strain evidence="1 2">AS3.12</strain>
    </source>
</reference>
<keyword evidence="2" id="KW-1185">Reference proteome</keyword>
<accession>A0A7X0JJ42</accession>
<proteinExistence type="predicted"/>
<comment type="caution">
    <text evidence="1">The sequence shown here is derived from an EMBL/GenBank/DDBJ whole genome shotgun (WGS) entry which is preliminary data.</text>
</comment>
<organism evidence="1 2">
    <name type="scientific">Rhizobium soli</name>
    <dbReference type="NCBI Taxonomy" id="424798"/>
    <lineage>
        <taxon>Bacteria</taxon>
        <taxon>Pseudomonadati</taxon>
        <taxon>Pseudomonadota</taxon>
        <taxon>Alphaproteobacteria</taxon>
        <taxon>Hyphomicrobiales</taxon>
        <taxon>Rhizobiaceae</taxon>
        <taxon>Rhizobium/Agrobacterium group</taxon>
        <taxon>Rhizobium</taxon>
    </lineage>
</organism>
<evidence type="ECO:0000313" key="1">
    <source>
        <dbReference type="EMBL" id="MBB6508570.1"/>
    </source>
</evidence>
<dbReference type="Proteomes" id="UP000585437">
    <property type="component" value="Unassembled WGS sequence"/>
</dbReference>
<dbReference type="AlphaFoldDB" id="A0A7X0JJ42"/>
<evidence type="ECO:0000313" key="2">
    <source>
        <dbReference type="Proteomes" id="UP000585437"/>
    </source>
</evidence>
<dbReference type="RefSeq" id="WP_062461504.1">
    <property type="nucleotide sequence ID" value="NZ_JACHBU010000003.1"/>
</dbReference>
<sequence length="73" mass="7888">MNTPAFNAAMEPRELDFLQHVFDAACAERGLSGESTAAKNLAAEIIDLYQHGACDEGALQHRLDLSGLLKSQD</sequence>
<gene>
    <name evidence="1" type="ORF">F4695_001919</name>
</gene>